<dbReference type="AlphaFoldDB" id="A0A1H7GJT1"/>
<proteinExistence type="predicted"/>
<dbReference type="STRING" id="1036779.SAMN04515666_101363"/>
<feature type="transmembrane region" description="Helical" evidence="1">
    <location>
        <begin position="12"/>
        <end position="36"/>
    </location>
</feature>
<keyword evidence="3" id="KW-1185">Reference proteome</keyword>
<organism evidence="2 3">
    <name type="scientific">Bosea lupini</name>
    <dbReference type="NCBI Taxonomy" id="1036779"/>
    <lineage>
        <taxon>Bacteria</taxon>
        <taxon>Pseudomonadati</taxon>
        <taxon>Pseudomonadota</taxon>
        <taxon>Alphaproteobacteria</taxon>
        <taxon>Hyphomicrobiales</taxon>
        <taxon>Boseaceae</taxon>
        <taxon>Bosea</taxon>
    </lineage>
</organism>
<keyword evidence="1" id="KW-0472">Membrane</keyword>
<keyword evidence="1" id="KW-1133">Transmembrane helix</keyword>
<sequence length="111" mass="12043">MRVASDGKFLDRLVPSLISVLLGIGVALGGQALGFWADTRAADERTAQAITRLERRLDAVEVEAKDARKAAADDRAKTVEIAGDVRNLVRSNARIETLLDRVLIQPLPRAP</sequence>
<protein>
    <submittedName>
        <fullName evidence="2">Uncharacterized protein</fullName>
    </submittedName>
</protein>
<dbReference type="EMBL" id="FOAN01000001">
    <property type="protein sequence ID" value="SEK37787.1"/>
    <property type="molecule type" value="Genomic_DNA"/>
</dbReference>
<reference evidence="3" key="1">
    <citation type="submission" date="2016-10" db="EMBL/GenBank/DDBJ databases">
        <authorList>
            <person name="Varghese N."/>
            <person name="Submissions S."/>
        </authorList>
    </citation>
    <scope>NUCLEOTIDE SEQUENCE [LARGE SCALE GENOMIC DNA]</scope>
    <source>
        <strain evidence="3">LMG 26383,CCUG 61248,R- 45681</strain>
    </source>
</reference>
<evidence type="ECO:0000256" key="1">
    <source>
        <dbReference type="SAM" id="Phobius"/>
    </source>
</evidence>
<evidence type="ECO:0000313" key="2">
    <source>
        <dbReference type="EMBL" id="SEK37787.1"/>
    </source>
</evidence>
<name>A0A1H7GJT1_9HYPH</name>
<dbReference type="Proteomes" id="UP000199664">
    <property type="component" value="Unassembled WGS sequence"/>
</dbReference>
<keyword evidence="1" id="KW-0812">Transmembrane</keyword>
<gene>
    <name evidence="2" type="ORF">SAMN04515666_101363</name>
</gene>
<evidence type="ECO:0000313" key="3">
    <source>
        <dbReference type="Proteomes" id="UP000199664"/>
    </source>
</evidence>
<accession>A0A1H7GJT1</accession>